<evidence type="ECO:0000313" key="3">
    <source>
        <dbReference type="EMBL" id="GAA4879710.1"/>
    </source>
</evidence>
<organism evidence="3 4">
    <name type="scientific">Actinomycetospora straminea</name>
    <dbReference type="NCBI Taxonomy" id="663607"/>
    <lineage>
        <taxon>Bacteria</taxon>
        <taxon>Bacillati</taxon>
        <taxon>Actinomycetota</taxon>
        <taxon>Actinomycetes</taxon>
        <taxon>Pseudonocardiales</taxon>
        <taxon>Pseudonocardiaceae</taxon>
        <taxon>Actinomycetospora</taxon>
    </lineage>
</organism>
<name>A0ABP9ENC9_9PSEU</name>
<evidence type="ECO:0000259" key="2">
    <source>
        <dbReference type="Pfam" id="PF14361"/>
    </source>
</evidence>
<feature type="domain" description="RsbT co-antagonist protein RsbRD N-terminal" evidence="2">
    <location>
        <begin position="28"/>
        <end position="164"/>
    </location>
</feature>
<dbReference type="PANTHER" id="PTHR33744:SF7">
    <property type="entry name" value="PUCR FAMILY TRANSCRIPTIONAL REGULATOR"/>
    <property type="match status" value="1"/>
</dbReference>
<sequence length="389" mass="41199">MTATVPSIEQVAGTPTERLAEALAARADGIARAVHRDISAHIPTYDRVPRVDVEASVVEIVDDVGAVLRAGAVPAPASITQAEQSSRARAKQGVPIHEIMHAFRFSMGAIRDAVAAIAGEVGIDAAETVRLLTLMWSYSDAYTAEVVAVYRQSDIESALEQARRTQQFLLGLLDGTLEGADLTLAASSLLLDPTASYRAVRARPPGGDAGPLLHELQRQGARHAGVSVLAAIGAQCVGVVPFRPEPVGDDGVIALGPAVRVAELPASFRSAHAVLAAATTLGLHGVHDLPDLSWRAAAVNAGELNGLLRERYLAPLVEQGEFGELILEAVAVYLAADRNVPRAARAVPVHVNTLRYRLRRFEELTGRRLDSTETIVEVSFALGVTARSV</sequence>
<reference evidence="4" key="1">
    <citation type="journal article" date="2019" name="Int. J. Syst. Evol. Microbiol.">
        <title>The Global Catalogue of Microorganisms (GCM) 10K type strain sequencing project: providing services to taxonomists for standard genome sequencing and annotation.</title>
        <authorList>
            <consortium name="The Broad Institute Genomics Platform"/>
            <consortium name="The Broad Institute Genome Sequencing Center for Infectious Disease"/>
            <person name="Wu L."/>
            <person name="Ma J."/>
        </authorList>
    </citation>
    <scope>NUCLEOTIDE SEQUENCE [LARGE SCALE GENOMIC DNA]</scope>
    <source>
        <strain evidence="4">JCM 17983</strain>
    </source>
</reference>
<gene>
    <name evidence="3" type="ORF">GCM10023203_32920</name>
</gene>
<dbReference type="InterPro" id="IPR042070">
    <property type="entry name" value="PucR_C-HTH_sf"/>
</dbReference>
<proteinExistence type="predicted"/>
<evidence type="ECO:0000259" key="1">
    <source>
        <dbReference type="Pfam" id="PF13556"/>
    </source>
</evidence>
<evidence type="ECO:0000313" key="4">
    <source>
        <dbReference type="Proteomes" id="UP001500457"/>
    </source>
</evidence>
<dbReference type="EMBL" id="BAABHQ010000008">
    <property type="protein sequence ID" value="GAA4879710.1"/>
    <property type="molecule type" value="Genomic_DNA"/>
</dbReference>
<dbReference type="PANTHER" id="PTHR33744">
    <property type="entry name" value="CARBOHYDRATE DIACID REGULATOR"/>
    <property type="match status" value="1"/>
</dbReference>
<dbReference type="Pfam" id="PF14361">
    <property type="entry name" value="RsbRD_N"/>
    <property type="match status" value="1"/>
</dbReference>
<dbReference type="Proteomes" id="UP001500457">
    <property type="component" value="Unassembled WGS sequence"/>
</dbReference>
<dbReference type="InterPro" id="IPR051448">
    <property type="entry name" value="CdaR-like_regulators"/>
</dbReference>
<dbReference type="Gene3D" id="1.10.10.2840">
    <property type="entry name" value="PucR C-terminal helix-turn-helix domain"/>
    <property type="match status" value="1"/>
</dbReference>
<comment type="caution">
    <text evidence="3">The sequence shown here is derived from an EMBL/GenBank/DDBJ whole genome shotgun (WGS) entry which is preliminary data.</text>
</comment>
<dbReference type="Pfam" id="PF13556">
    <property type="entry name" value="HTH_30"/>
    <property type="match status" value="1"/>
</dbReference>
<dbReference type="InterPro" id="IPR025736">
    <property type="entry name" value="PucR_C-HTH_dom"/>
</dbReference>
<accession>A0ABP9ENC9</accession>
<protein>
    <submittedName>
        <fullName evidence="3">PucR family transcriptional regulator</fullName>
    </submittedName>
</protein>
<keyword evidence="4" id="KW-1185">Reference proteome</keyword>
<feature type="domain" description="PucR C-terminal helix-turn-helix" evidence="1">
    <location>
        <begin position="327"/>
        <end position="382"/>
    </location>
</feature>
<dbReference type="InterPro" id="IPR025751">
    <property type="entry name" value="RsbRD_N_dom"/>
</dbReference>